<dbReference type="GO" id="GO:0015074">
    <property type="term" value="P:DNA integration"/>
    <property type="evidence" value="ECO:0007669"/>
    <property type="project" value="InterPro"/>
</dbReference>
<dbReference type="Gene3D" id="3.30.70.270">
    <property type="match status" value="1"/>
</dbReference>
<keyword evidence="1" id="KW-0175">Coiled coil</keyword>
<dbReference type="Gene3D" id="3.10.10.10">
    <property type="entry name" value="HIV Type 1 Reverse Transcriptase, subunit A, domain 1"/>
    <property type="match status" value="1"/>
</dbReference>
<evidence type="ECO:0000259" key="3">
    <source>
        <dbReference type="PROSITE" id="PS50994"/>
    </source>
</evidence>
<dbReference type="GO" id="GO:0003676">
    <property type="term" value="F:nucleic acid binding"/>
    <property type="evidence" value="ECO:0007669"/>
    <property type="project" value="InterPro"/>
</dbReference>
<dbReference type="SUPFAM" id="SSF53098">
    <property type="entry name" value="Ribonuclease H-like"/>
    <property type="match status" value="1"/>
</dbReference>
<dbReference type="PROSITE" id="PS50994">
    <property type="entry name" value="INTEGRASE"/>
    <property type="match status" value="1"/>
</dbReference>
<dbReference type="Proteomes" id="UP001054252">
    <property type="component" value="Unassembled WGS sequence"/>
</dbReference>
<dbReference type="SUPFAM" id="SSF56672">
    <property type="entry name" value="DNA/RNA polymerases"/>
    <property type="match status" value="1"/>
</dbReference>
<proteinExistence type="predicted"/>
<name>A0AAV5K280_9ROSI</name>
<protein>
    <recommendedName>
        <fullName evidence="3">Integrase catalytic domain-containing protein</fullName>
    </recommendedName>
</protein>
<evidence type="ECO:0000313" key="5">
    <source>
        <dbReference type="Proteomes" id="UP001054252"/>
    </source>
</evidence>
<dbReference type="Pfam" id="PF17921">
    <property type="entry name" value="Integrase_H2C2"/>
    <property type="match status" value="1"/>
</dbReference>
<dbReference type="PANTHER" id="PTHR32108:SF9">
    <property type="entry name" value="REVERSE TRANSCRIPTASE RNASE H-LIKE DOMAIN-CONTAINING PROTEIN"/>
    <property type="match status" value="1"/>
</dbReference>
<dbReference type="InterPro" id="IPR012337">
    <property type="entry name" value="RNaseH-like_sf"/>
</dbReference>
<evidence type="ECO:0000256" key="1">
    <source>
        <dbReference type="SAM" id="Coils"/>
    </source>
</evidence>
<dbReference type="Pfam" id="PF00665">
    <property type="entry name" value="rve"/>
    <property type="match status" value="1"/>
</dbReference>
<dbReference type="Gene3D" id="3.30.420.10">
    <property type="entry name" value="Ribonuclease H-like superfamily/Ribonuclease H"/>
    <property type="match status" value="1"/>
</dbReference>
<reference evidence="4 5" key="1">
    <citation type="journal article" date="2021" name="Commun. Biol.">
        <title>The genome of Shorea leprosula (Dipterocarpaceae) highlights the ecological relevance of drought in aseasonal tropical rainforests.</title>
        <authorList>
            <person name="Ng K.K.S."/>
            <person name="Kobayashi M.J."/>
            <person name="Fawcett J.A."/>
            <person name="Hatakeyama M."/>
            <person name="Paape T."/>
            <person name="Ng C.H."/>
            <person name="Ang C.C."/>
            <person name="Tnah L.H."/>
            <person name="Lee C.T."/>
            <person name="Nishiyama T."/>
            <person name="Sese J."/>
            <person name="O'Brien M.J."/>
            <person name="Copetti D."/>
            <person name="Mohd Noor M.I."/>
            <person name="Ong R.C."/>
            <person name="Putra M."/>
            <person name="Sireger I.Z."/>
            <person name="Indrioko S."/>
            <person name="Kosugi Y."/>
            <person name="Izuno A."/>
            <person name="Isagi Y."/>
            <person name="Lee S.L."/>
            <person name="Shimizu K.K."/>
        </authorList>
    </citation>
    <scope>NUCLEOTIDE SEQUENCE [LARGE SCALE GENOMIC DNA]</scope>
    <source>
        <strain evidence="4">214</strain>
    </source>
</reference>
<evidence type="ECO:0000256" key="2">
    <source>
        <dbReference type="SAM" id="MobiDB-lite"/>
    </source>
</evidence>
<dbReference type="InterPro" id="IPR005162">
    <property type="entry name" value="Retrotrans_gag_dom"/>
</dbReference>
<dbReference type="EMBL" id="BPVZ01000047">
    <property type="protein sequence ID" value="GKV17025.1"/>
    <property type="molecule type" value="Genomic_DNA"/>
</dbReference>
<dbReference type="InterPro" id="IPR001584">
    <property type="entry name" value="Integrase_cat-core"/>
</dbReference>
<dbReference type="PANTHER" id="PTHR32108">
    <property type="entry name" value="DNA-DIRECTED RNA POLYMERASE SUBUNIT ALPHA"/>
    <property type="match status" value="1"/>
</dbReference>
<dbReference type="Gene3D" id="1.10.340.70">
    <property type="match status" value="1"/>
</dbReference>
<dbReference type="InterPro" id="IPR000467">
    <property type="entry name" value="G_patch_dom"/>
</dbReference>
<feature type="coiled-coil region" evidence="1">
    <location>
        <begin position="2"/>
        <end position="36"/>
    </location>
</feature>
<dbReference type="SMART" id="SM00443">
    <property type="entry name" value="G_patch"/>
    <property type="match status" value="1"/>
</dbReference>
<feature type="domain" description="Integrase catalytic" evidence="3">
    <location>
        <begin position="1478"/>
        <end position="1607"/>
    </location>
</feature>
<evidence type="ECO:0000313" key="4">
    <source>
        <dbReference type="EMBL" id="GKV17025.1"/>
    </source>
</evidence>
<dbReference type="InterPro" id="IPR041588">
    <property type="entry name" value="Integrase_H2C2"/>
</dbReference>
<comment type="caution">
    <text evidence="4">The sequence shown here is derived from an EMBL/GenBank/DDBJ whole genome shotgun (WGS) entry which is preliminary data.</text>
</comment>
<dbReference type="CDD" id="cd01647">
    <property type="entry name" value="RT_LTR"/>
    <property type="match status" value="1"/>
</dbReference>
<dbReference type="Pfam" id="PF03732">
    <property type="entry name" value="Retrotrans_gag"/>
    <property type="match status" value="1"/>
</dbReference>
<dbReference type="CDD" id="cd00303">
    <property type="entry name" value="retropepsin_like"/>
    <property type="match status" value="1"/>
</dbReference>
<organism evidence="4 5">
    <name type="scientific">Rubroshorea leprosula</name>
    <dbReference type="NCBI Taxonomy" id="152421"/>
    <lineage>
        <taxon>Eukaryota</taxon>
        <taxon>Viridiplantae</taxon>
        <taxon>Streptophyta</taxon>
        <taxon>Embryophyta</taxon>
        <taxon>Tracheophyta</taxon>
        <taxon>Spermatophyta</taxon>
        <taxon>Magnoliopsida</taxon>
        <taxon>eudicotyledons</taxon>
        <taxon>Gunneridae</taxon>
        <taxon>Pentapetalae</taxon>
        <taxon>rosids</taxon>
        <taxon>malvids</taxon>
        <taxon>Malvales</taxon>
        <taxon>Dipterocarpaceae</taxon>
        <taxon>Rubroshorea</taxon>
    </lineage>
</organism>
<sequence>MADEANLEKVALENRVENMENTLKELMASFQTLQATLVTRAPLTTNPLFEGNVPVANLSVATFALTLGVISPNFLRYLRSRVLLIFFLPTPLHPDKPHPSCRPPSLEENWQKLKYFTCFLVQEQELGPRSLLKQENFRSCNLPPPLLSVSAWCGSEFLTLEPARLDLACHNSLVVIPDTWGAGGVTSLTARHYFGLRSFGVRQLVSHELSRFRALCICGTCSRVHGVCFALGFGFWGVTLGKEPMSSGPPDPIIGGTSGTKPFVLNAGVATVQSNGQEEIQDSLTGPADTWFSTIDKSKVKSWHDLTYNFMKQYEYNTLLALSREDLQRIEKESSESFKEFAQRWCGLAARVQLPLTDHELKQMEDGIKSGIIIDYQAMKSLLKQYQNGSSGVSSSRKVGQNQKKENDTSTVSSVYEMYGRNNQPCPRGQFNNSFQAPIYQPPIFTSQPRPLYASGINCPQQERVRRHFNKLPLSYTEVFRQLVAAGLVTPVPMMPVKSPFPTWYNPQARCEYHSGGVGHDLENCLALRHRVQDLIDAKELKIASEPEVVGPNIAKNPLPTHDGPTINMIIKDLNVEKDSHRGHKEFPVEDIALMTRSGHSYGESQCKGNESQKGIIIEEIHEEQVKKYVSEQGINDLLSILKRKTHQNALLKILNEAHVAKDIDMEKFNNVIGTMLAPNFINFTDDEMLEDGRGHVKALHISVFCKDMHVPRVLIDNVVYAFDGTRKEVDGEIELPVNIGPYTFDLTFQVMNIELAFNMLLGRPWIHMAGAVPSTLHQKLKYIVGNSLVMVNGEKDYAIHKATSVPYVEVDSQNQEATYHSMEFVSTIYVAEGTVLRTPDLSRVSKGVAKVMLENHFEVGKGLGIGLQGIEEPIEVIDTSMGFGLGYKPTRKDWLWMRTRKAKRRRAKLEGREPNEEQLHIPHIRVKFPKLVEVVCGYDTKPMDETLKKENLRIDWVPIAYKDEVIVEDALDDEDMGTFDLFKSFASTNDDGLNTSLEKLSICVIDKERDDDKVILPTQEEELKLQPNLSEVETVNLGTNEDKKEIKINGQLHLDKRKALVDLLKEFQDVFAWSYEDMPGLGSKIVVHAIPLRPKCPLVKQKLRRMKPKMLLKIKEEVKKLLDAGFIKVAMYPQWVANIVSVPKKDGKVRMCVNYRDLNKASPKDDFPLPHIQLLVDNAAKSVKFSFVDGYFGYNQIKIKEVDKIKTMFITLWGTFCYKCQEAFDKIKQYLKSPPILVPPMDGRPLILYITVLEVKGQVIADHLAENAVEDYQPVDWEFLDEDIMAIEESNYETSNWKMYFDGAANQNGNALATLASMVQISNEDQIQPLMIDVHKNFAYCMEIEQEIDGQPWYYDIKQYILHNQYPIHATNIDKKTIRRMAKSYFLNGDTLYKRSADMTLLRCVDAIEAKRIMVEVHEGICGTHANGHMLPRKILRAGYFWLKIETDCIDYVRKCHKCQIYADRIKGPPFPLHNMVAPWPFSMWGIDVIGPINPKASNGHQFILVAIDYFSKWVEVAAYTNVKNKVVARFIQREIICRYGQLETIITDNAKNLNNSLMASICKQHKIQHLNSTPYRPKMNEAVEAANKNIKKILAKMTVTYKDWH</sequence>
<dbReference type="InterPro" id="IPR043128">
    <property type="entry name" value="Rev_trsase/Diguanyl_cyclase"/>
</dbReference>
<dbReference type="InterPro" id="IPR043502">
    <property type="entry name" value="DNA/RNA_pol_sf"/>
</dbReference>
<keyword evidence="5" id="KW-1185">Reference proteome</keyword>
<feature type="region of interest" description="Disordered" evidence="2">
    <location>
        <begin position="391"/>
        <end position="410"/>
    </location>
</feature>
<dbReference type="InterPro" id="IPR036397">
    <property type="entry name" value="RNaseH_sf"/>
</dbReference>
<gene>
    <name evidence="4" type="ORF">SLEP1_g27583</name>
</gene>
<accession>A0AAV5K280</accession>